<dbReference type="AlphaFoldDB" id="A0A3M7R2W9"/>
<evidence type="ECO:0000313" key="1">
    <source>
        <dbReference type="EMBL" id="RNA17916.1"/>
    </source>
</evidence>
<sequence>MIAIIYSTDNNINQELFSTEELDFPHLDIVLEMPQTIFSKFNFLQNDVFVKPSDNSVQLYLVKNTTQTLEILQIFLLSVLDYPEKNLYSCCFSL</sequence>
<dbReference type="EMBL" id="REGN01004344">
    <property type="protein sequence ID" value="RNA17916.1"/>
    <property type="molecule type" value="Genomic_DNA"/>
</dbReference>
<dbReference type="Proteomes" id="UP000276133">
    <property type="component" value="Unassembled WGS sequence"/>
</dbReference>
<organism evidence="1 2">
    <name type="scientific">Brachionus plicatilis</name>
    <name type="common">Marine rotifer</name>
    <name type="synonym">Brachionus muelleri</name>
    <dbReference type="NCBI Taxonomy" id="10195"/>
    <lineage>
        <taxon>Eukaryota</taxon>
        <taxon>Metazoa</taxon>
        <taxon>Spiralia</taxon>
        <taxon>Gnathifera</taxon>
        <taxon>Rotifera</taxon>
        <taxon>Eurotatoria</taxon>
        <taxon>Monogononta</taxon>
        <taxon>Pseudotrocha</taxon>
        <taxon>Ploima</taxon>
        <taxon>Brachionidae</taxon>
        <taxon>Brachionus</taxon>
    </lineage>
</organism>
<accession>A0A3M7R2W9</accession>
<keyword evidence="2" id="KW-1185">Reference proteome</keyword>
<name>A0A3M7R2W9_BRAPC</name>
<reference evidence="1 2" key="1">
    <citation type="journal article" date="2018" name="Sci. Rep.">
        <title>Genomic signatures of local adaptation to the degree of environmental predictability in rotifers.</title>
        <authorList>
            <person name="Franch-Gras L."/>
            <person name="Hahn C."/>
            <person name="Garcia-Roger E.M."/>
            <person name="Carmona M.J."/>
            <person name="Serra M."/>
            <person name="Gomez A."/>
        </authorList>
    </citation>
    <scope>NUCLEOTIDE SEQUENCE [LARGE SCALE GENOMIC DNA]</scope>
    <source>
        <strain evidence="1">HYR1</strain>
    </source>
</reference>
<comment type="caution">
    <text evidence="1">The sequence shown here is derived from an EMBL/GenBank/DDBJ whole genome shotgun (WGS) entry which is preliminary data.</text>
</comment>
<protein>
    <submittedName>
        <fullName evidence="1">Uncharacterized protein</fullName>
    </submittedName>
</protein>
<proteinExistence type="predicted"/>
<gene>
    <name evidence="1" type="ORF">BpHYR1_038359</name>
</gene>
<evidence type="ECO:0000313" key="2">
    <source>
        <dbReference type="Proteomes" id="UP000276133"/>
    </source>
</evidence>